<evidence type="ECO:0008006" key="3">
    <source>
        <dbReference type="Google" id="ProtNLM"/>
    </source>
</evidence>
<accession>A0ABZ0Z405</accession>
<name>A0ABZ0Z405_9CAUD</name>
<proteinExistence type="predicted"/>
<dbReference type="EMBL" id="OR769223">
    <property type="protein sequence ID" value="WQJ53411.1"/>
    <property type="molecule type" value="Genomic_DNA"/>
</dbReference>
<dbReference type="PROSITE" id="PS51257">
    <property type="entry name" value="PROKAR_LIPOPROTEIN"/>
    <property type="match status" value="1"/>
</dbReference>
<reference evidence="1 2" key="1">
    <citation type="submission" date="2023-11" db="EMBL/GenBank/DDBJ databases">
        <authorList>
            <person name="Cook R."/>
            <person name="Crisci M."/>
            <person name="Pye H."/>
            <person name="Adriaenssens E."/>
            <person name="Santini J."/>
        </authorList>
    </citation>
    <scope>NUCLEOTIDE SEQUENCE [LARGE SCALE GENOMIC DNA]</scope>
    <source>
        <strain evidence="1">Lak_Megaphage_Sonny</strain>
    </source>
</reference>
<sequence>MKKFILTLFIFALFAGCTDEYSKTCKCYRFNYTMGNDVKVERYAWTNEENAKWQKQRYEKLGYSNVSYKHELLKNTFADCWDSDTATHICGKIPGNTVN</sequence>
<dbReference type="Proteomes" id="UP001358193">
    <property type="component" value="Segment"/>
</dbReference>
<evidence type="ECO:0000313" key="1">
    <source>
        <dbReference type="EMBL" id="WQJ53411.1"/>
    </source>
</evidence>
<organism evidence="1 2">
    <name type="scientific">phage Lak_Megaphage_Sonny</name>
    <dbReference type="NCBI Taxonomy" id="3109229"/>
    <lineage>
        <taxon>Viruses</taxon>
        <taxon>Duplodnaviria</taxon>
        <taxon>Heunggongvirae</taxon>
        <taxon>Uroviricota</taxon>
        <taxon>Caudoviricetes</taxon>
        <taxon>Caudoviricetes code 15 clade</taxon>
    </lineage>
</organism>
<keyword evidence="2" id="KW-1185">Reference proteome</keyword>
<evidence type="ECO:0000313" key="2">
    <source>
        <dbReference type="Proteomes" id="UP001358193"/>
    </source>
</evidence>
<protein>
    <recommendedName>
        <fullName evidence="3">Lipoprotein</fullName>
    </recommendedName>
</protein>